<dbReference type="InterPro" id="IPR003691">
    <property type="entry name" value="FluC"/>
</dbReference>
<comment type="activity regulation">
    <text evidence="11">Na(+) is not transported, but it plays an essential structural role and its presence is essential for fluoride channel function.</text>
</comment>
<evidence type="ECO:0000256" key="6">
    <source>
        <dbReference type="ARBA" id="ARBA00023065"/>
    </source>
</evidence>
<gene>
    <name evidence="11" type="primary">fluC</name>
    <name evidence="11" type="synonym">crcB</name>
    <name evidence="12" type="ORF">HMPREF3226_02182</name>
</gene>
<dbReference type="PANTHER" id="PTHR28259:SF1">
    <property type="entry name" value="FLUORIDE EXPORT PROTEIN 1-RELATED"/>
    <property type="match status" value="1"/>
</dbReference>
<dbReference type="NCBIfam" id="TIGR00494">
    <property type="entry name" value="crcB"/>
    <property type="match status" value="1"/>
</dbReference>
<feature type="binding site" evidence="11">
    <location>
        <position position="78"/>
    </location>
    <ligand>
        <name>Na(+)</name>
        <dbReference type="ChEBI" id="CHEBI:29101"/>
        <note>structural</note>
    </ligand>
</feature>
<evidence type="ECO:0000256" key="9">
    <source>
        <dbReference type="ARBA" id="ARBA00035120"/>
    </source>
</evidence>
<dbReference type="Pfam" id="PF02537">
    <property type="entry name" value="CRCB"/>
    <property type="match status" value="1"/>
</dbReference>
<feature type="transmembrane region" description="Helical" evidence="11">
    <location>
        <begin position="35"/>
        <end position="55"/>
    </location>
</feature>
<dbReference type="STRING" id="28128.HMPREF3226_02182"/>
<evidence type="ECO:0000256" key="8">
    <source>
        <dbReference type="ARBA" id="ARBA00023303"/>
    </source>
</evidence>
<keyword evidence="6 11" id="KW-0406">Ion transport</keyword>
<dbReference type="GO" id="GO:0062054">
    <property type="term" value="F:fluoride channel activity"/>
    <property type="evidence" value="ECO:0007669"/>
    <property type="project" value="UniProtKB-UniRule"/>
</dbReference>
<keyword evidence="5 11" id="KW-1133">Transmembrane helix</keyword>
<dbReference type="PATRIC" id="fig|28128.5.peg.2246"/>
<evidence type="ECO:0000256" key="4">
    <source>
        <dbReference type="ARBA" id="ARBA00022692"/>
    </source>
</evidence>
<keyword evidence="11" id="KW-0813">Transport</keyword>
<dbReference type="HAMAP" id="MF_00454">
    <property type="entry name" value="FluC"/>
    <property type="match status" value="1"/>
</dbReference>
<dbReference type="PANTHER" id="PTHR28259">
    <property type="entry name" value="FLUORIDE EXPORT PROTEIN 1-RELATED"/>
    <property type="match status" value="1"/>
</dbReference>
<evidence type="ECO:0000256" key="2">
    <source>
        <dbReference type="ARBA" id="ARBA00022475"/>
    </source>
</evidence>
<feature type="binding site" evidence="11">
    <location>
        <position position="75"/>
    </location>
    <ligand>
        <name>Na(+)</name>
        <dbReference type="ChEBI" id="CHEBI:29101"/>
        <note>structural</note>
    </ligand>
</feature>
<feature type="transmembrane region" description="Helical" evidence="11">
    <location>
        <begin position="96"/>
        <end position="116"/>
    </location>
</feature>
<keyword evidence="11" id="KW-0915">Sodium</keyword>
<comment type="similarity">
    <text evidence="9 11">Belongs to the fluoride channel Fluc/FEX (TC 1.A.43) family.</text>
</comment>
<evidence type="ECO:0000256" key="5">
    <source>
        <dbReference type="ARBA" id="ARBA00022989"/>
    </source>
</evidence>
<evidence type="ECO:0000256" key="10">
    <source>
        <dbReference type="ARBA" id="ARBA00035585"/>
    </source>
</evidence>
<dbReference type="eggNOG" id="COG0239">
    <property type="taxonomic scope" value="Bacteria"/>
</dbReference>
<keyword evidence="11" id="KW-0479">Metal-binding</keyword>
<dbReference type="GO" id="GO:0046872">
    <property type="term" value="F:metal ion binding"/>
    <property type="evidence" value="ECO:0007669"/>
    <property type="project" value="UniProtKB-KW"/>
</dbReference>
<keyword evidence="2 11" id="KW-1003">Cell membrane</keyword>
<keyword evidence="8 11" id="KW-0407">Ion channel</keyword>
<keyword evidence="4 11" id="KW-0812">Transmembrane</keyword>
<keyword evidence="13" id="KW-1185">Reference proteome</keyword>
<dbReference type="EMBL" id="LRQG01000197">
    <property type="protein sequence ID" value="KXA34717.1"/>
    <property type="molecule type" value="Genomic_DNA"/>
</dbReference>
<sequence>MLKGFLLVGIGSFLGGGLRFLVSRMTAEWVATPFPLATFAVNIIGCLVIGFVSGLPLGGWLSADTRLILTTGFCGGFTTFSTFMNENTSLMKNGDFTMAAHYMFASIAIGFVAVVAGHQLAKICQ</sequence>
<dbReference type="Proteomes" id="UP000070533">
    <property type="component" value="Unassembled WGS sequence"/>
</dbReference>
<name>A0A133PXI1_9BACT</name>
<keyword evidence="3" id="KW-0997">Cell inner membrane</keyword>
<proteinExistence type="inferred from homology"/>
<evidence type="ECO:0000256" key="7">
    <source>
        <dbReference type="ARBA" id="ARBA00023136"/>
    </source>
</evidence>
<reference evidence="13" key="1">
    <citation type="submission" date="2016-01" db="EMBL/GenBank/DDBJ databases">
        <authorList>
            <person name="Mitreva M."/>
            <person name="Pepin K.H."/>
            <person name="Mihindukulasuriya K.A."/>
            <person name="Fulton R."/>
            <person name="Fronick C."/>
            <person name="O'Laughlin M."/>
            <person name="Miner T."/>
            <person name="Herter B."/>
            <person name="Rosa B.A."/>
            <person name="Cordes M."/>
            <person name="Tomlinson C."/>
            <person name="Wollam A."/>
            <person name="Palsikar V.B."/>
            <person name="Mardis E.R."/>
            <person name="Wilson R.K."/>
        </authorList>
    </citation>
    <scope>NUCLEOTIDE SEQUENCE [LARGE SCALE GENOMIC DNA]</scope>
    <source>
        <strain evidence="13">MJR7716</strain>
    </source>
</reference>
<dbReference type="GO" id="GO:0005886">
    <property type="term" value="C:plasma membrane"/>
    <property type="evidence" value="ECO:0007669"/>
    <property type="project" value="UniProtKB-SubCell"/>
</dbReference>
<comment type="subcellular location">
    <subcellularLocation>
        <location evidence="1 11">Cell membrane</location>
        <topology evidence="1 11">Multi-pass membrane protein</topology>
    </subcellularLocation>
</comment>
<organism evidence="12 13">
    <name type="scientific">Prevotella corporis</name>
    <dbReference type="NCBI Taxonomy" id="28128"/>
    <lineage>
        <taxon>Bacteria</taxon>
        <taxon>Pseudomonadati</taxon>
        <taxon>Bacteroidota</taxon>
        <taxon>Bacteroidia</taxon>
        <taxon>Bacteroidales</taxon>
        <taxon>Prevotellaceae</taxon>
        <taxon>Prevotella</taxon>
    </lineage>
</organism>
<comment type="catalytic activity">
    <reaction evidence="10">
        <text>fluoride(in) = fluoride(out)</text>
        <dbReference type="Rhea" id="RHEA:76159"/>
        <dbReference type="ChEBI" id="CHEBI:17051"/>
    </reaction>
    <physiologicalReaction direction="left-to-right" evidence="10">
        <dbReference type="Rhea" id="RHEA:76160"/>
    </physiologicalReaction>
</comment>
<keyword evidence="7 11" id="KW-0472">Membrane</keyword>
<evidence type="ECO:0000256" key="3">
    <source>
        <dbReference type="ARBA" id="ARBA00022519"/>
    </source>
</evidence>
<dbReference type="AlphaFoldDB" id="A0A133PXI1"/>
<protein>
    <recommendedName>
        <fullName evidence="11">Fluoride-specific ion channel FluC</fullName>
    </recommendedName>
</protein>
<dbReference type="OrthoDB" id="9815830at2"/>
<comment type="caution">
    <text evidence="12">The sequence shown here is derived from an EMBL/GenBank/DDBJ whole genome shotgun (WGS) entry which is preliminary data.</text>
</comment>
<evidence type="ECO:0000256" key="11">
    <source>
        <dbReference type="HAMAP-Rule" id="MF_00454"/>
    </source>
</evidence>
<accession>A0A133PXI1</accession>
<comment type="function">
    <text evidence="11">Fluoride-specific ion channel. Important for reducing fluoride concentration in the cell, thus reducing its toxicity.</text>
</comment>
<feature type="transmembrane region" description="Helical" evidence="11">
    <location>
        <begin position="67"/>
        <end position="84"/>
    </location>
</feature>
<evidence type="ECO:0000256" key="1">
    <source>
        <dbReference type="ARBA" id="ARBA00004651"/>
    </source>
</evidence>
<evidence type="ECO:0000313" key="12">
    <source>
        <dbReference type="EMBL" id="KXA34717.1"/>
    </source>
</evidence>
<evidence type="ECO:0000313" key="13">
    <source>
        <dbReference type="Proteomes" id="UP000070533"/>
    </source>
</evidence>
<dbReference type="RefSeq" id="WP_060941122.1">
    <property type="nucleotide sequence ID" value="NZ_KQ957308.1"/>
</dbReference>
<dbReference type="GO" id="GO:0140114">
    <property type="term" value="P:cellular detoxification of fluoride"/>
    <property type="evidence" value="ECO:0007669"/>
    <property type="project" value="UniProtKB-UniRule"/>
</dbReference>